<accession>A0A5C8NRZ6</accession>
<name>A0A5C8NRZ6_9BURK</name>
<proteinExistence type="predicted"/>
<evidence type="ECO:0000313" key="2">
    <source>
        <dbReference type="Proteomes" id="UP000321548"/>
    </source>
</evidence>
<reference evidence="1 2" key="1">
    <citation type="submission" date="2019-06" db="EMBL/GenBank/DDBJ databases">
        <title>Quisquiliibacterium sp. nov., isolated from a maize field.</title>
        <authorList>
            <person name="Lin S.-Y."/>
            <person name="Tsai C.-F."/>
            <person name="Young C.-C."/>
        </authorList>
    </citation>
    <scope>NUCLEOTIDE SEQUENCE [LARGE SCALE GENOMIC DNA]</scope>
    <source>
        <strain evidence="1 2">CC-CFT501</strain>
    </source>
</reference>
<dbReference type="AlphaFoldDB" id="A0A5C8NRZ6"/>
<dbReference type="Proteomes" id="UP000321548">
    <property type="component" value="Unassembled WGS sequence"/>
</dbReference>
<keyword evidence="2" id="KW-1185">Reference proteome</keyword>
<comment type="caution">
    <text evidence="1">The sequence shown here is derived from an EMBL/GenBank/DDBJ whole genome shotgun (WGS) entry which is preliminary data.</text>
</comment>
<dbReference type="RefSeq" id="WP_147705601.1">
    <property type="nucleotide sequence ID" value="NZ_VDUY01000007.1"/>
</dbReference>
<organism evidence="1 2">
    <name type="scientific">Zeimonas arvi</name>
    <dbReference type="NCBI Taxonomy" id="2498847"/>
    <lineage>
        <taxon>Bacteria</taxon>
        <taxon>Pseudomonadati</taxon>
        <taxon>Pseudomonadota</taxon>
        <taxon>Betaproteobacteria</taxon>
        <taxon>Burkholderiales</taxon>
        <taxon>Burkholderiaceae</taxon>
        <taxon>Zeimonas</taxon>
    </lineage>
</organism>
<dbReference type="EMBL" id="VDUY01000007">
    <property type="protein sequence ID" value="TXL63907.1"/>
    <property type="molecule type" value="Genomic_DNA"/>
</dbReference>
<sequence length="95" mass="10507">MSTISPGTLCLTCNCSDPRNNGKLVLVVFIDPHRAETPYLIERVDGLRFASAMGRDGEPMQRSPGPRLWAARRKLKPIDDQELTPLDVCELEVAG</sequence>
<protein>
    <submittedName>
        <fullName evidence="1">Uncharacterized protein</fullName>
    </submittedName>
</protein>
<gene>
    <name evidence="1" type="ORF">FHP08_16580</name>
</gene>
<evidence type="ECO:0000313" key="1">
    <source>
        <dbReference type="EMBL" id="TXL63907.1"/>
    </source>
</evidence>